<evidence type="ECO:0000313" key="6">
    <source>
        <dbReference type="Proteomes" id="UP000533533"/>
    </source>
</evidence>
<accession>A0ABR6FXT8</accession>
<dbReference type="Gene3D" id="1.25.40.20">
    <property type="entry name" value="Ankyrin repeat-containing domain"/>
    <property type="match status" value="1"/>
</dbReference>
<dbReference type="PANTHER" id="PTHR24166">
    <property type="entry name" value="ROLLING PEBBLES, ISOFORM B"/>
    <property type="match status" value="1"/>
</dbReference>
<dbReference type="SMART" id="SM00248">
    <property type="entry name" value="ANK"/>
    <property type="match status" value="3"/>
</dbReference>
<evidence type="ECO:0000256" key="4">
    <source>
        <dbReference type="SAM" id="MobiDB-lite"/>
    </source>
</evidence>
<dbReference type="SUPFAM" id="SSF48403">
    <property type="entry name" value="Ankyrin repeat"/>
    <property type="match status" value="1"/>
</dbReference>
<dbReference type="PANTHER" id="PTHR24166:SF48">
    <property type="entry name" value="PROTEIN VAPYRIN"/>
    <property type="match status" value="1"/>
</dbReference>
<keyword evidence="6" id="KW-1185">Reference proteome</keyword>
<dbReference type="Proteomes" id="UP000533533">
    <property type="component" value="Unassembled WGS sequence"/>
</dbReference>
<keyword evidence="2 3" id="KW-0040">ANK repeat</keyword>
<dbReference type="InterPro" id="IPR002110">
    <property type="entry name" value="Ankyrin_rpt"/>
</dbReference>
<feature type="repeat" description="ANK" evidence="3">
    <location>
        <begin position="83"/>
        <end position="115"/>
    </location>
</feature>
<dbReference type="InterPro" id="IPR036770">
    <property type="entry name" value="Ankyrin_rpt-contain_sf"/>
</dbReference>
<dbReference type="Pfam" id="PF12796">
    <property type="entry name" value="Ank_2"/>
    <property type="match status" value="1"/>
</dbReference>
<evidence type="ECO:0008006" key="7">
    <source>
        <dbReference type="Google" id="ProtNLM"/>
    </source>
</evidence>
<sequence>MTIFRAHAGDRVVAAPPRPHNAHFRSRSVIMTLHTDTVPGVCESRNLRSTPSSDAKPRGSVPAALATWLSNHDFPNAHSRGIEGRTPLMLAALHGDDGLVEALIAHGVRIDALDDSGNHALWYACLGGAPAPILRLINEGAEIDHANDDDITCLMQAAASGRVELMQLLLAHGASEGLYAPDGRNALDMAAERGFELLRVSRRLGGETKASPGAPRRQHADPLRGEIEAHIAGEKAA</sequence>
<evidence type="ECO:0000256" key="3">
    <source>
        <dbReference type="PROSITE-ProRule" id="PRU00023"/>
    </source>
</evidence>
<comment type="caution">
    <text evidence="5">The sequence shown here is derived from an EMBL/GenBank/DDBJ whole genome shotgun (WGS) entry which is preliminary data.</text>
</comment>
<reference evidence="5 6" key="1">
    <citation type="submission" date="2020-08" db="EMBL/GenBank/DDBJ databases">
        <title>Genomic Encyclopedia of Type Strains, Phase IV (KMG-V): Genome sequencing to study the core and pangenomes of soil and plant-associated prokaryotes.</title>
        <authorList>
            <person name="Whitman W."/>
        </authorList>
    </citation>
    <scope>NUCLEOTIDE SEQUENCE [LARGE SCALE GENOMIC DNA]</scope>
    <source>
        <strain evidence="5 6">SRMrh-85</strain>
    </source>
</reference>
<name>A0ABR6FXT8_9BURK</name>
<dbReference type="PROSITE" id="PS50088">
    <property type="entry name" value="ANK_REPEAT"/>
    <property type="match status" value="1"/>
</dbReference>
<gene>
    <name evidence="5" type="ORF">FHX59_006732</name>
</gene>
<organism evidence="5 6">
    <name type="scientific">Paraburkholderia silvatlantica</name>
    <dbReference type="NCBI Taxonomy" id="321895"/>
    <lineage>
        <taxon>Bacteria</taxon>
        <taxon>Pseudomonadati</taxon>
        <taxon>Pseudomonadota</taxon>
        <taxon>Betaproteobacteria</taxon>
        <taxon>Burkholderiales</taxon>
        <taxon>Burkholderiaceae</taxon>
        <taxon>Paraburkholderia</taxon>
    </lineage>
</organism>
<dbReference type="InterPro" id="IPR050889">
    <property type="entry name" value="Dendritic_Spine_Reg/Scaffold"/>
</dbReference>
<dbReference type="EMBL" id="JACHVZ010000025">
    <property type="protein sequence ID" value="MBB2932251.1"/>
    <property type="molecule type" value="Genomic_DNA"/>
</dbReference>
<protein>
    <recommendedName>
        <fullName evidence="7">Ankyrin repeat protein</fullName>
    </recommendedName>
</protein>
<evidence type="ECO:0000256" key="1">
    <source>
        <dbReference type="ARBA" id="ARBA00022737"/>
    </source>
</evidence>
<dbReference type="Pfam" id="PF13606">
    <property type="entry name" value="Ank_3"/>
    <property type="match status" value="1"/>
</dbReference>
<feature type="region of interest" description="Disordered" evidence="4">
    <location>
        <begin position="206"/>
        <end position="225"/>
    </location>
</feature>
<evidence type="ECO:0000313" key="5">
    <source>
        <dbReference type="EMBL" id="MBB2932251.1"/>
    </source>
</evidence>
<evidence type="ECO:0000256" key="2">
    <source>
        <dbReference type="ARBA" id="ARBA00023043"/>
    </source>
</evidence>
<proteinExistence type="predicted"/>
<keyword evidence="1" id="KW-0677">Repeat</keyword>
<dbReference type="PROSITE" id="PS50297">
    <property type="entry name" value="ANK_REP_REGION"/>
    <property type="match status" value="1"/>
</dbReference>